<dbReference type="Pfam" id="PF08411">
    <property type="entry name" value="ExoI_SH3"/>
    <property type="match status" value="1"/>
</dbReference>
<dbReference type="FunFam" id="1.20.1280.70:FF:000001">
    <property type="entry name" value="Exodeoxyribonuclease I"/>
    <property type="match status" value="1"/>
</dbReference>
<dbReference type="PROSITE" id="PS51785">
    <property type="entry name" value="EXOI_C"/>
    <property type="match status" value="1"/>
</dbReference>
<reference evidence="18" key="2">
    <citation type="submission" date="2023-01" db="EMBL/GenBank/DDBJ databases">
        <title>Gilvimarinus xylanilyticus HB14 isolated from Caulerpa lentillifera aquaculture base in Hainan, China.</title>
        <authorList>
            <person name="Zhang Y.-J."/>
        </authorList>
    </citation>
    <scope>NUCLEOTIDE SEQUENCE</scope>
    <source>
        <strain evidence="18">HB14</strain>
    </source>
</reference>
<evidence type="ECO:0000256" key="7">
    <source>
        <dbReference type="ARBA" id="ARBA00022801"/>
    </source>
</evidence>
<evidence type="ECO:0000256" key="6">
    <source>
        <dbReference type="ARBA" id="ARBA00022763"/>
    </source>
</evidence>
<evidence type="ECO:0000256" key="4">
    <source>
        <dbReference type="ARBA" id="ARBA00022722"/>
    </source>
</evidence>
<feature type="domain" description="ExoI SH3-like" evidence="16">
    <location>
        <begin position="200"/>
        <end position="359"/>
    </location>
</feature>
<keyword evidence="6 13" id="KW-0227">DNA damage</keyword>
<organism evidence="18 19">
    <name type="scientific">Gilvimarinus xylanilyticus</name>
    <dbReference type="NCBI Taxonomy" id="2944139"/>
    <lineage>
        <taxon>Bacteria</taxon>
        <taxon>Pseudomonadati</taxon>
        <taxon>Pseudomonadota</taxon>
        <taxon>Gammaproteobacteria</taxon>
        <taxon>Cellvibrionales</taxon>
        <taxon>Cellvibrionaceae</taxon>
        <taxon>Gilvimarinus</taxon>
    </lineage>
</organism>
<keyword evidence="11 13" id="KW-0234">DNA repair</keyword>
<evidence type="ECO:0000256" key="5">
    <source>
        <dbReference type="ARBA" id="ARBA00022723"/>
    </source>
</evidence>
<evidence type="ECO:0000313" key="18">
    <source>
        <dbReference type="EMBL" id="MCP8897875.1"/>
    </source>
</evidence>
<keyword evidence="4 13" id="KW-0540">Nuclease</keyword>
<feature type="binding site" evidence="15">
    <location>
        <position position="15"/>
    </location>
    <ligand>
        <name>Mg(2+)</name>
        <dbReference type="ChEBI" id="CHEBI:18420"/>
        <label>2</label>
    </ligand>
</feature>
<feature type="binding site" evidence="14">
    <location>
        <position position="163"/>
    </location>
    <ligand>
        <name>substrate</name>
    </ligand>
</feature>
<gene>
    <name evidence="18" type="primary">sbcB</name>
    <name evidence="18" type="ORF">M6D89_01030</name>
</gene>
<keyword evidence="5 15" id="KW-0479">Metal-binding</keyword>
<feature type="binding site" evidence="15">
    <location>
        <position position="184"/>
    </location>
    <ligand>
        <name>Mg(2+)</name>
        <dbReference type="ChEBI" id="CHEBI:18420"/>
        <label>2</label>
    </ligand>
</feature>
<dbReference type="EMBL" id="JAMFTH010000001">
    <property type="protein sequence ID" value="MCP8897875.1"/>
    <property type="molecule type" value="Genomic_DNA"/>
</dbReference>
<dbReference type="Gene3D" id="1.10.287.1240">
    <property type="match status" value="1"/>
</dbReference>
<protein>
    <recommendedName>
        <fullName evidence="3 13">Exodeoxyribonuclease I</fullName>
        <ecNumber evidence="2 13">3.1.11.1</ecNumber>
    </recommendedName>
</protein>
<dbReference type="InterPro" id="IPR058561">
    <property type="entry name" value="Exonuc_1_C"/>
</dbReference>
<dbReference type="FunFam" id="3.30.420.10:FF:000033">
    <property type="entry name" value="Exodeoxyribonuclease I"/>
    <property type="match status" value="1"/>
</dbReference>
<comment type="cofactor">
    <cofactor evidence="15">
        <name>Mg(2+)</name>
        <dbReference type="ChEBI" id="CHEBI:18420"/>
    </cofactor>
    <text evidence="15">Binds 2 Mg(2+) ions per monomer.</text>
</comment>
<evidence type="ECO:0000256" key="9">
    <source>
        <dbReference type="ARBA" id="ARBA00022842"/>
    </source>
</evidence>
<comment type="subunit">
    <text evidence="12">Monomer. Interacts with ssb (via C-terminus); this interaction stimulates the exonuclease activity by recruiting the enzyme to its substrate.</text>
</comment>
<sequence length="490" mass="55381">MAHAGSFTFYWHDYETWGEVPSIDRPSQFAGVRTDADLNVIGEPLNLFCRPPEDLLPKPMACLVTGVSPQLAAEKGLPEAEFIARIVAELAAPGTCGVGYNSIRFDDEVTRYSLYRNFYDPYEREWKNGNSRWDLIDVVRMARALRPEGIEWPNYDDGTPCFKLEALTAANNLEHGAAHDALSDVYATIALARLLKQAQPKLYDYGLKLRDKRFVSGLLDVDGFKPVLHISSRFSSSQGNAALVVPLAWHPQNKNSVIAFNLSADPSPLFELAPEAMAERLFVSNEDLPQGVERLPLKEIHLNKSPMVLPVSMLDDQTAERLGIDRAQCEAHWKVFHSLTPPEAASLRAKLAKLYQLSQFASRTDPDQRLYNGFFSDHDRGLMRQIRDASPDDLARGFEFRDDRLPELLFRYRARNFPETLAPAEMALWRQFCLRRLTHGEAGASLLKEDFDRQIQAHLQDGALTEKQRALMQQLQTWGEQLLERAKGGP</sequence>
<dbReference type="PROSITE" id="PS51784">
    <property type="entry name" value="EXOI_SH3"/>
    <property type="match status" value="1"/>
</dbReference>
<keyword evidence="9 15" id="KW-0460">Magnesium</keyword>
<keyword evidence="10" id="KW-0238">DNA-binding</keyword>
<name>A0A9X2I039_9GAMM</name>
<reference evidence="18" key="1">
    <citation type="submission" date="2022-05" db="EMBL/GenBank/DDBJ databases">
        <authorList>
            <person name="Sun H.-N."/>
        </authorList>
    </citation>
    <scope>NUCLEOTIDE SEQUENCE</scope>
    <source>
        <strain evidence="18">HB14</strain>
    </source>
</reference>
<accession>A0A9X2I039</accession>
<dbReference type="GO" id="GO:0006281">
    <property type="term" value="P:DNA repair"/>
    <property type="evidence" value="ECO:0007669"/>
    <property type="project" value="UniProtKB-KW"/>
</dbReference>
<dbReference type="Gene3D" id="1.20.1280.70">
    <property type="entry name" value="Exonuclease ExoI, domain 3"/>
    <property type="match status" value="1"/>
</dbReference>
<dbReference type="RefSeq" id="WP_253966172.1">
    <property type="nucleotide sequence ID" value="NZ_JAMFTH010000001.1"/>
</dbReference>
<keyword evidence="7 13" id="KW-0378">Hydrolase</keyword>
<evidence type="ECO:0000256" key="15">
    <source>
        <dbReference type="PIRSR" id="PIRSR000977-2"/>
    </source>
</evidence>
<feature type="binding site" evidence="15">
    <location>
        <position position="13"/>
    </location>
    <ligand>
        <name>Mg(2+)</name>
        <dbReference type="ChEBI" id="CHEBI:18420"/>
        <label>1</label>
    </ligand>
</feature>
<dbReference type="Pfam" id="PF00929">
    <property type="entry name" value="RNase_T"/>
    <property type="match status" value="1"/>
</dbReference>
<dbReference type="InterPro" id="IPR038649">
    <property type="entry name" value="EXOI_SH3_sf"/>
</dbReference>
<evidence type="ECO:0000259" key="16">
    <source>
        <dbReference type="PROSITE" id="PS51784"/>
    </source>
</evidence>
<feature type="binding site" evidence="14">
    <location>
        <position position="15"/>
    </location>
    <ligand>
        <name>substrate</name>
    </ligand>
</feature>
<dbReference type="InterPro" id="IPR023607">
    <property type="entry name" value="Exodeoxyribonuclease_I"/>
</dbReference>
<dbReference type="GO" id="GO:0046872">
    <property type="term" value="F:metal ion binding"/>
    <property type="evidence" value="ECO:0007669"/>
    <property type="project" value="UniProtKB-KW"/>
</dbReference>
<feature type="domain" description="ExoI C-terminal" evidence="17">
    <location>
        <begin position="362"/>
        <end position="483"/>
    </location>
</feature>
<dbReference type="SUPFAM" id="SSF53098">
    <property type="entry name" value="Ribonuclease H-like"/>
    <property type="match status" value="1"/>
</dbReference>
<dbReference type="GO" id="GO:0008310">
    <property type="term" value="F:single-stranded DNA 3'-5' DNA exonuclease activity"/>
    <property type="evidence" value="ECO:0007669"/>
    <property type="project" value="UniProtKB-EC"/>
</dbReference>
<dbReference type="Proteomes" id="UP001139319">
    <property type="component" value="Unassembled WGS sequence"/>
</dbReference>
<evidence type="ECO:0000313" key="19">
    <source>
        <dbReference type="Proteomes" id="UP001139319"/>
    </source>
</evidence>
<dbReference type="Gene3D" id="3.30.420.10">
    <property type="entry name" value="Ribonuclease H-like superfamily/Ribonuclease H"/>
    <property type="match status" value="1"/>
</dbReference>
<dbReference type="InterPro" id="IPR013620">
    <property type="entry name" value="Exonuc_1_SH3"/>
</dbReference>
<evidence type="ECO:0000256" key="8">
    <source>
        <dbReference type="ARBA" id="ARBA00022839"/>
    </source>
</evidence>
<dbReference type="NCBIfam" id="NF008746">
    <property type="entry name" value="PRK11779.1"/>
    <property type="match status" value="1"/>
</dbReference>
<dbReference type="AlphaFoldDB" id="A0A9X2I039"/>
<dbReference type="InterPro" id="IPR036397">
    <property type="entry name" value="RNaseH_sf"/>
</dbReference>
<dbReference type="Gene3D" id="3.30.1520.20">
    <property type="entry name" value="Exonuclease ExoI, domain 2"/>
    <property type="match status" value="1"/>
</dbReference>
<comment type="caution">
    <text evidence="18">The sequence shown here is derived from an EMBL/GenBank/DDBJ whole genome shotgun (WGS) entry which is preliminary data.</text>
</comment>
<evidence type="ECO:0000259" key="17">
    <source>
        <dbReference type="PROSITE" id="PS51785"/>
    </source>
</evidence>
<dbReference type="Pfam" id="PF26016">
    <property type="entry name" value="ExoI_C"/>
    <property type="match status" value="1"/>
</dbReference>
<dbReference type="PIRSF" id="PIRSF000977">
    <property type="entry name" value="Exodeoxyribonuclease_I"/>
    <property type="match status" value="1"/>
</dbReference>
<evidence type="ECO:0000256" key="12">
    <source>
        <dbReference type="ARBA" id="ARBA00046792"/>
    </source>
</evidence>
<proteinExistence type="predicted"/>
<dbReference type="InterPro" id="IPR013520">
    <property type="entry name" value="Ribonucl_H"/>
</dbReference>
<evidence type="ECO:0000256" key="11">
    <source>
        <dbReference type="ARBA" id="ARBA00023204"/>
    </source>
</evidence>
<dbReference type="EC" id="3.1.11.1" evidence="2 13"/>
<evidence type="ECO:0000256" key="14">
    <source>
        <dbReference type="PIRSR" id="PIRSR000977-1"/>
    </source>
</evidence>
<evidence type="ECO:0000256" key="3">
    <source>
        <dbReference type="ARBA" id="ARBA00019900"/>
    </source>
</evidence>
<dbReference type="GO" id="GO:0003677">
    <property type="term" value="F:DNA binding"/>
    <property type="evidence" value="ECO:0007669"/>
    <property type="project" value="UniProtKB-KW"/>
</dbReference>
<keyword evidence="19" id="KW-1185">Reference proteome</keyword>
<evidence type="ECO:0000256" key="2">
    <source>
        <dbReference type="ARBA" id="ARBA00012108"/>
    </source>
</evidence>
<evidence type="ECO:0000256" key="1">
    <source>
        <dbReference type="ARBA" id="ARBA00000563"/>
    </source>
</evidence>
<dbReference type="CDD" id="cd06138">
    <property type="entry name" value="ExoI_N"/>
    <property type="match status" value="1"/>
</dbReference>
<dbReference type="InterPro" id="IPR034747">
    <property type="entry name" value="EXOI_SH3"/>
</dbReference>
<comment type="catalytic activity">
    <reaction evidence="1 13">
        <text>Exonucleolytic cleavage in the 3'- to 5'-direction to yield nucleoside 5'-phosphates.</text>
        <dbReference type="EC" id="3.1.11.1"/>
    </reaction>
</comment>
<evidence type="ECO:0000256" key="10">
    <source>
        <dbReference type="ARBA" id="ARBA00023125"/>
    </source>
</evidence>
<dbReference type="InterPro" id="IPR012337">
    <property type="entry name" value="RNaseH-like_sf"/>
</dbReference>
<keyword evidence="8 13" id="KW-0269">Exonuclease</keyword>
<evidence type="ECO:0000256" key="13">
    <source>
        <dbReference type="PIRNR" id="PIRNR000977"/>
    </source>
</evidence>